<dbReference type="PROSITE" id="PS00108">
    <property type="entry name" value="PROTEIN_KINASE_ST"/>
    <property type="match status" value="1"/>
</dbReference>
<comment type="similarity">
    <text evidence="12">Belongs to the protein kinase superfamily.</text>
</comment>
<keyword evidence="5 11" id="KW-0547">Nucleotide-binding</keyword>
<keyword evidence="12" id="KW-0808">Transferase</keyword>
<proteinExistence type="inferred from homology"/>
<evidence type="ECO:0000256" key="13">
    <source>
        <dbReference type="SAM" id="MobiDB-lite"/>
    </source>
</evidence>
<feature type="region of interest" description="Disordered" evidence="13">
    <location>
        <begin position="296"/>
        <end position="364"/>
    </location>
</feature>
<dbReference type="PROSITE" id="PS50011">
    <property type="entry name" value="PROTEIN_KINASE_DOM"/>
    <property type="match status" value="1"/>
</dbReference>
<dbReference type="Pfam" id="PF00069">
    <property type="entry name" value="Pkinase"/>
    <property type="match status" value="1"/>
</dbReference>
<dbReference type="FunFam" id="1.10.510.10:FF:000943">
    <property type="entry name" value="testis-specific serine/threonine-protein kinase 1"/>
    <property type="match status" value="1"/>
</dbReference>
<dbReference type="GO" id="GO:0050321">
    <property type="term" value="F:tau-protein kinase activity"/>
    <property type="evidence" value="ECO:0007669"/>
    <property type="project" value="TreeGrafter"/>
</dbReference>
<keyword evidence="10" id="KW-0744">Spermatogenesis</keyword>
<evidence type="ECO:0000256" key="8">
    <source>
        <dbReference type="ARBA" id="ARBA00022842"/>
    </source>
</evidence>
<comment type="caution">
    <text evidence="15">The sequence shown here is derived from an EMBL/GenBank/DDBJ whole genome shotgun (WGS) entry which is preliminary data.</text>
</comment>
<protein>
    <recommendedName>
        <fullName evidence="14">Protein kinase domain-containing protein</fullName>
    </recommendedName>
</protein>
<keyword evidence="4" id="KW-0479">Metal-binding</keyword>
<keyword evidence="12" id="KW-0723">Serine/threonine-protein kinase</keyword>
<dbReference type="InParanoid" id="A0A482XD78"/>
<dbReference type="Gene3D" id="1.10.510.10">
    <property type="entry name" value="Transferase(Phosphotransferase) domain 1"/>
    <property type="match status" value="1"/>
</dbReference>
<dbReference type="SMART" id="SM00220">
    <property type="entry name" value="S_TKc"/>
    <property type="match status" value="1"/>
</dbReference>
<dbReference type="STRING" id="195883.A0A482XD78"/>
<dbReference type="SMR" id="A0A482XD78"/>
<evidence type="ECO:0000256" key="2">
    <source>
        <dbReference type="ARBA" id="ARBA00022473"/>
    </source>
</evidence>
<dbReference type="InterPro" id="IPR017441">
    <property type="entry name" value="Protein_kinase_ATP_BS"/>
</dbReference>
<evidence type="ECO:0000313" key="16">
    <source>
        <dbReference type="Proteomes" id="UP000291343"/>
    </source>
</evidence>
<evidence type="ECO:0000256" key="6">
    <source>
        <dbReference type="ARBA" id="ARBA00022782"/>
    </source>
</evidence>
<organism evidence="15 16">
    <name type="scientific">Laodelphax striatellus</name>
    <name type="common">Small brown planthopper</name>
    <name type="synonym">Delphax striatella</name>
    <dbReference type="NCBI Taxonomy" id="195883"/>
    <lineage>
        <taxon>Eukaryota</taxon>
        <taxon>Metazoa</taxon>
        <taxon>Ecdysozoa</taxon>
        <taxon>Arthropoda</taxon>
        <taxon>Hexapoda</taxon>
        <taxon>Insecta</taxon>
        <taxon>Pterygota</taxon>
        <taxon>Neoptera</taxon>
        <taxon>Paraneoptera</taxon>
        <taxon>Hemiptera</taxon>
        <taxon>Auchenorrhyncha</taxon>
        <taxon>Fulgoroidea</taxon>
        <taxon>Delphacidae</taxon>
        <taxon>Criomorphinae</taxon>
        <taxon>Laodelphax</taxon>
    </lineage>
</organism>
<evidence type="ECO:0000256" key="11">
    <source>
        <dbReference type="PROSITE-ProRule" id="PRU10141"/>
    </source>
</evidence>
<keyword evidence="2" id="KW-0217">Developmental protein</keyword>
<keyword evidence="7 11" id="KW-0067">ATP-binding</keyword>
<evidence type="ECO:0000256" key="1">
    <source>
        <dbReference type="ARBA" id="ARBA00001946"/>
    </source>
</evidence>
<accession>A0A482XD78</accession>
<dbReference type="GO" id="GO:0030154">
    <property type="term" value="P:cell differentiation"/>
    <property type="evidence" value="ECO:0007669"/>
    <property type="project" value="UniProtKB-KW"/>
</dbReference>
<keyword evidence="8" id="KW-0460">Magnesium</keyword>
<evidence type="ECO:0000256" key="10">
    <source>
        <dbReference type="ARBA" id="ARBA00022871"/>
    </source>
</evidence>
<dbReference type="SUPFAM" id="SSF56112">
    <property type="entry name" value="Protein kinase-like (PK-like)"/>
    <property type="match status" value="1"/>
</dbReference>
<dbReference type="AlphaFoldDB" id="A0A482XD78"/>
<keyword evidence="3" id="KW-0597">Phosphoprotein</keyword>
<dbReference type="GO" id="GO:0007283">
    <property type="term" value="P:spermatogenesis"/>
    <property type="evidence" value="ECO:0007669"/>
    <property type="project" value="UniProtKB-KW"/>
</dbReference>
<dbReference type="GO" id="GO:0000226">
    <property type="term" value="P:microtubule cytoskeleton organization"/>
    <property type="evidence" value="ECO:0007669"/>
    <property type="project" value="TreeGrafter"/>
</dbReference>
<evidence type="ECO:0000256" key="3">
    <source>
        <dbReference type="ARBA" id="ARBA00022553"/>
    </source>
</evidence>
<dbReference type="GO" id="GO:0000287">
    <property type="term" value="F:magnesium ion binding"/>
    <property type="evidence" value="ECO:0007669"/>
    <property type="project" value="UniProtKB-ARBA"/>
</dbReference>
<keyword evidence="6" id="KW-0221">Differentiation</keyword>
<dbReference type="Proteomes" id="UP000291343">
    <property type="component" value="Unassembled WGS sequence"/>
</dbReference>
<evidence type="ECO:0000313" key="15">
    <source>
        <dbReference type="EMBL" id="RZF43945.1"/>
    </source>
</evidence>
<comment type="cofactor">
    <cofactor evidence="1">
        <name>Mg(2+)</name>
        <dbReference type="ChEBI" id="CHEBI:18420"/>
    </cofactor>
</comment>
<dbReference type="GO" id="GO:0005524">
    <property type="term" value="F:ATP binding"/>
    <property type="evidence" value="ECO:0007669"/>
    <property type="project" value="UniProtKB-UniRule"/>
</dbReference>
<reference evidence="15 16" key="1">
    <citation type="journal article" date="2017" name="Gigascience">
        <title>Genome sequence of the small brown planthopper, Laodelphax striatellus.</title>
        <authorList>
            <person name="Zhu J."/>
            <person name="Jiang F."/>
            <person name="Wang X."/>
            <person name="Yang P."/>
            <person name="Bao Y."/>
            <person name="Zhao W."/>
            <person name="Wang W."/>
            <person name="Lu H."/>
            <person name="Wang Q."/>
            <person name="Cui N."/>
            <person name="Li J."/>
            <person name="Chen X."/>
            <person name="Luo L."/>
            <person name="Yu J."/>
            <person name="Kang L."/>
            <person name="Cui F."/>
        </authorList>
    </citation>
    <scope>NUCLEOTIDE SEQUENCE [LARGE SCALE GENOMIC DNA]</scope>
    <source>
        <strain evidence="15">Lst14</strain>
    </source>
</reference>
<dbReference type="InterPro" id="IPR000719">
    <property type="entry name" value="Prot_kinase_dom"/>
</dbReference>
<feature type="binding site" evidence="11">
    <location>
        <position position="61"/>
    </location>
    <ligand>
        <name>ATP</name>
        <dbReference type="ChEBI" id="CHEBI:30616"/>
    </ligand>
</feature>
<dbReference type="InterPro" id="IPR008271">
    <property type="entry name" value="Ser/Thr_kinase_AS"/>
</dbReference>
<dbReference type="OrthoDB" id="541276at2759"/>
<gene>
    <name evidence="15" type="ORF">LSTR_LSTR006753</name>
</gene>
<dbReference type="PROSITE" id="PS00107">
    <property type="entry name" value="PROTEIN_KINASE_ATP"/>
    <property type="match status" value="1"/>
</dbReference>
<feature type="domain" description="Protein kinase" evidence="14">
    <location>
        <begin position="29"/>
        <end position="292"/>
    </location>
</feature>
<sequence>MAETTQKSSDSKQLSPRTSELNALRQRGYTIGRKIGQGSYASVHIADYIDRSLRKERLACKIFDRSKAPNDFLEKFFPREIDVLCNIEHEFVVRVHSILQRGPKVFIFMMYAENGDLLDHIKRYGIVSESSAKSWFRQITSGLRYLHSKNIAHRDMKCENILLTRDFQVRIADFGFARYCANKSGRRVLSETYCGSAAYAAPEIVMGRAYNPKLADIWSVGIILYIMLNGTMPFNDENLKKLLKDQLNRNWTFRNRVKNIVTSPCKSLLRHILEPDIMLRYTLDRIAAHEWMRGHHHHHHTRPNTPGRMLDRDNSIVSNEDGDTTSKREGESTRAAARKASRLLNKTKSKQNVAESRGEKCIKE</sequence>
<keyword evidence="12" id="KW-0418">Kinase</keyword>
<keyword evidence="9" id="KW-0832">Ubl conjugation</keyword>
<dbReference type="EMBL" id="QKKF02011937">
    <property type="protein sequence ID" value="RZF43945.1"/>
    <property type="molecule type" value="Genomic_DNA"/>
</dbReference>
<feature type="compositionally biased region" description="Basic residues" evidence="13">
    <location>
        <begin position="336"/>
        <end position="349"/>
    </location>
</feature>
<evidence type="ECO:0000256" key="9">
    <source>
        <dbReference type="ARBA" id="ARBA00022843"/>
    </source>
</evidence>
<dbReference type="CDD" id="cd14080">
    <property type="entry name" value="STKc_TSSK-like"/>
    <property type="match status" value="1"/>
</dbReference>
<keyword evidence="16" id="KW-1185">Reference proteome</keyword>
<evidence type="ECO:0000256" key="7">
    <source>
        <dbReference type="ARBA" id="ARBA00022840"/>
    </source>
</evidence>
<dbReference type="PANTHER" id="PTHR24346:SF102">
    <property type="entry name" value="TESTIS-SPECIFIC SERINE_THREONINE-PROTEIN KINASE 1"/>
    <property type="match status" value="1"/>
</dbReference>
<dbReference type="GO" id="GO:0005737">
    <property type="term" value="C:cytoplasm"/>
    <property type="evidence" value="ECO:0007669"/>
    <property type="project" value="TreeGrafter"/>
</dbReference>
<evidence type="ECO:0000256" key="12">
    <source>
        <dbReference type="RuleBase" id="RU000304"/>
    </source>
</evidence>
<evidence type="ECO:0000256" key="5">
    <source>
        <dbReference type="ARBA" id="ARBA00022741"/>
    </source>
</evidence>
<dbReference type="GO" id="GO:0035556">
    <property type="term" value="P:intracellular signal transduction"/>
    <property type="evidence" value="ECO:0007669"/>
    <property type="project" value="TreeGrafter"/>
</dbReference>
<dbReference type="InterPro" id="IPR011009">
    <property type="entry name" value="Kinase-like_dom_sf"/>
</dbReference>
<dbReference type="PANTHER" id="PTHR24346">
    <property type="entry name" value="MAP/MICROTUBULE AFFINITY-REGULATING KINASE"/>
    <property type="match status" value="1"/>
</dbReference>
<evidence type="ECO:0000256" key="4">
    <source>
        <dbReference type="ARBA" id="ARBA00022723"/>
    </source>
</evidence>
<name>A0A482XD78_LAOST</name>
<evidence type="ECO:0000259" key="14">
    <source>
        <dbReference type="PROSITE" id="PS50011"/>
    </source>
</evidence>